<dbReference type="Pfam" id="PF21640">
    <property type="entry name" value="LytM_N"/>
    <property type="match status" value="1"/>
</dbReference>
<evidence type="ECO:0000259" key="2">
    <source>
        <dbReference type="Pfam" id="PF01551"/>
    </source>
</evidence>
<dbReference type="PANTHER" id="PTHR21666:SF289">
    <property type="entry name" value="L-ALA--D-GLU ENDOPEPTIDASE"/>
    <property type="match status" value="1"/>
</dbReference>
<evidence type="ECO:0000259" key="3">
    <source>
        <dbReference type="Pfam" id="PF21640"/>
    </source>
</evidence>
<keyword evidence="5" id="KW-1185">Reference proteome</keyword>
<dbReference type="InterPro" id="IPR048476">
    <property type="entry name" value="LytM_N"/>
</dbReference>
<reference evidence="4 5" key="1">
    <citation type="submission" date="2018-08" db="EMBL/GenBank/DDBJ databases">
        <title>A genome reference for cultivated species of the human gut microbiota.</title>
        <authorList>
            <person name="Zou Y."/>
            <person name="Xue W."/>
            <person name="Luo G."/>
        </authorList>
    </citation>
    <scope>NUCLEOTIDE SEQUENCE [LARGE SCALE GENOMIC DNA]</scope>
    <source>
        <strain evidence="4 5">AF37-2AT</strain>
    </source>
</reference>
<evidence type="ECO:0000256" key="1">
    <source>
        <dbReference type="ARBA" id="ARBA00022729"/>
    </source>
</evidence>
<keyword evidence="1" id="KW-0732">Signal</keyword>
<dbReference type="InterPro" id="IPR016047">
    <property type="entry name" value="M23ase_b-sheet_dom"/>
</dbReference>
<protein>
    <submittedName>
        <fullName evidence="4">M23 family peptidase</fullName>
    </submittedName>
</protein>
<dbReference type="SUPFAM" id="SSF51261">
    <property type="entry name" value="Duplicated hybrid motif"/>
    <property type="match status" value="1"/>
</dbReference>
<dbReference type="InterPro" id="IPR050570">
    <property type="entry name" value="Cell_wall_metabolism_enzyme"/>
</dbReference>
<comment type="caution">
    <text evidence="4">The sequence shown here is derived from an EMBL/GenBank/DDBJ whole genome shotgun (WGS) entry which is preliminary data.</text>
</comment>
<sequence length="273" mass="30780">MQFLILVLLLLFEGIAIPKLQNDAAYFSLDPELIKGNTFRSHELTTDLIQAMRKSEEPARIAGVYLLEQQFHPGQGDVFGSEDDLLRKTIPWQKSPAYSSYMAACEKIWSDVRYFPVMFWKEKPDLTVTFEDSWMSERTYGGKRGHEGTDLMASKNERGIFPIVSMTDGTVTSKGWLPKGGWRLGITSTHGGYFYYAHLDSYADVEVGDEVEAGDLIGYMGDSGYGKEGTTGQFPVHLHLGIYLEEPEEEISINPYWILKYAEGSQLFVTNPA</sequence>
<dbReference type="InterPro" id="IPR011055">
    <property type="entry name" value="Dup_hybrid_motif"/>
</dbReference>
<dbReference type="RefSeq" id="WP_100053366.1">
    <property type="nucleotide sequence ID" value="NZ_BAABYU010000001.1"/>
</dbReference>
<dbReference type="EMBL" id="QVLX01000001">
    <property type="protein sequence ID" value="RGE90303.1"/>
    <property type="molecule type" value="Genomic_DNA"/>
</dbReference>
<dbReference type="GO" id="GO:0004222">
    <property type="term" value="F:metalloendopeptidase activity"/>
    <property type="evidence" value="ECO:0007669"/>
    <property type="project" value="TreeGrafter"/>
</dbReference>
<dbReference type="Proteomes" id="UP000261080">
    <property type="component" value="Unassembled WGS sequence"/>
</dbReference>
<dbReference type="Gene3D" id="2.70.70.10">
    <property type="entry name" value="Glucose Permease (Domain IIA)"/>
    <property type="match status" value="1"/>
</dbReference>
<proteinExistence type="predicted"/>
<dbReference type="AlphaFoldDB" id="A0A3E3K6V0"/>
<dbReference type="Pfam" id="PF01551">
    <property type="entry name" value="Peptidase_M23"/>
    <property type="match status" value="1"/>
</dbReference>
<evidence type="ECO:0000313" key="5">
    <source>
        <dbReference type="Proteomes" id="UP000261080"/>
    </source>
</evidence>
<accession>A0A3E3K6V0</accession>
<dbReference type="CDD" id="cd12797">
    <property type="entry name" value="M23_peptidase"/>
    <property type="match status" value="1"/>
</dbReference>
<organism evidence="4 5">
    <name type="scientific">Sellimonas intestinalis</name>
    <dbReference type="NCBI Taxonomy" id="1653434"/>
    <lineage>
        <taxon>Bacteria</taxon>
        <taxon>Bacillati</taxon>
        <taxon>Bacillota</taxon>
        <taxon>Clostridia</taxon>
        <taxon>Lachnospirales</taxon>
        <taxon>Lachnospiraceae</taxon>
        <taxon>Sellimonas</taxon>
    </lineage>
</organism>
<name>A0A3E3K6V0_9FIRM</name>
<dbReference type="PANTHER" id="PTHR21666">
    <property type="entry name" value="PEPTIDASE-RELATED"/>
    <property type="match status" value="1"/>
</dbReference>
<gene>
    <name evidence="4" type="ORF">DW016_01665</name>
</gene>
<evidence type="ECO:0000313" key="4">
    <source>
        <dbReference type="EMBL" id="RGE90303.1"/>
    </source>
</evidence>
<feature type="domain" description="M23ase beta-sheet core" evidence="2">
    <location>
        <begin position="145"/>
        <end position="244"/>
    </location>
</feature>
<feature type="domain" description="LytM N-terminal" evidence="3">
    <location>
        <begin position="30"/>
        <end position="111"/>
    </location>
</feature>
<dbReference type="OrthoDB" id="9810477at2"/>